<dbReference type="Gene3D" id="2.60.120.260">
    <property type="entry name" value="Galactose-binding domain-like"/>
    <property type="match status" value="1"/>
</dbReference>
<reference evidence="1" key="1">
    <citation type="submission" date="2018-05" db="EMBL/GenBank/DDBJ databases">
        <authorList>
            <person name="Pedro S.L.S."/>
            <person name="Freitas R.C."/>
            <person name="Barreto A.S."/>
            <person name="Lima A.O.S."/>
        </authorList>
    </citation>
    <scope>NUCLEOTIDE SEQUENCE</scope>
    <source>
        <strain evidence="1">BP203</strain>
        <tissue evidence="1">Muscle</tissue>
    </source>
</reference>
<dbReference type="PANTHER" id="PTHR46306">
    <property type="entry name" value="BTB/POZ DOMAIN-CONTAINING PROTEIN 9"/>
    <property type="match status" value="1"/>
</dbReference>
<dbReference type="EMBL" id="PGGH01480309">
    <property type="protein sequence ID" value="NIG62063.1"/>
    <property type="molecule type" value="Genomic_DNA"/>
</dbReference>
<gene>
    <name evidence="1" type="ORF">BU61_11792</name>
</gene>
<keyword evidence="2" id="KW-1185">Reference proteome</keyword>
<sequence>MSFTELLNDVTPLGLLSPDAILDAIKVQSESRDMDLNYRGMLLPEENIATMKYGAQMEKGQTKSALSDGDTQNYDLDRHLIDDGCRSGIEMKLCQPSISNHIWIVLLDRDSRSHSSSIEVSMDELDWIRVTDHSQYLGHSWQKLYLPAHVSRYIQIVGTHNTVNKSFHIVALERMFTNKTFTLEEGLRVPMEDVATIADCASVIEGVSRSQNTLLNEDTKNSDWDSWLYMSSAGKWYNRGSTVTAIHDRVNVVITVGL</sequence>
<comment type="caution">
    <text evidence="1">The sequence shown here is derived from an EMBL/GenBank/DDBJ whole genome shotgun (WGS) entry which is preliminary data.</text>
</comment>
<protein>
    <submittedName>
        <fullName evidence="1">BTB/POZ domain-containing protein 9-like</fullName>
    </submittedName>
</protein>
<evidence type="ECO:0000313" key="1">
    <source>
        <dbReference type="EMBL" id="NIG62063.1"/>
    </source>
</evidence>
<dbReference type="InterPro" id="IPR052407">
    <property type="entry name" value="BTB_POZ_domain_cont_9"/>
</dbReference>
<name>A0ABX0SAA1_PONBL</name>
<evidence type="ECO:0000313" key="2">
    <source>
        <dbReference type="Proteomes" id="UP001165941"/>
    </source>
</evidence>
<organism evidence="1 2">
    <name type="scientific">Pontoporia blainvillei</name>
    <name type="common">Franciscana</name>
    <name type="synonym">Delphinus blainvillei</name>
    <dbReference type="NCBI Taxonomy" id="48723"/>
    <lineage>
        <taxon>Eukaryota</taxon>
        <taxon>Metazoa</taxon>
        <taxon>Chordata</taxon>
        <taxon>Craniata</taxon>
        <taxon>Vertebrata</taxon>
        <taxon>Euteleostomi</taxon>
        <taxon>Mammalia</taxon>
        <taxon>Eutheria</taxon>
        <taxon>Laurasiatheria</taxon>
        <taxon>Artiodactyla</taxon>
        <taxon>Whippomorpha</taxon>
        <taxon>Cetacea</taxon>
        <taxon>Odontoceti</taxon>
        <taxon>Pontoporiidae</taxon>
        <taxon>Pontoporia</taxon>
    </lineage>
</organism>
<dbReference type="Proteomes" id="UP001165941">
    <property type="component" value="Unassembled WGS sequence"/>
</dbReference>
<proteinExistence type="predicted"/>
<accession>A0ABX0SAA1</accession>
<dbReference type="PANTHER" id="PTHR46306:SF1">
    <property type="entry name" value="BTB_POZ DOMAIN-CONTAINING PROTEIN 9"/>
    <property type="match status" value="1"/>
</dbReference>